<reference evidence="9" key="2">
    <citation type="submission" date="2015-07" db="EMBL/GenBank/DDBJ databases">
        <authorList>
            <person name="Noorani M."/>
        </authorList>
    </citation>
    <scope>NUCLEOTIDE SEQUENCE</scope>
    <source>
        <strain evidence="9">Yugu1</strain>
    </source>
</reference>
<comment type="subcellular location">
    <subcellularLocation>
        <location evidence="1">Nucleus</location>
    </subcellularLocation>
</comment>
<feature type="region of interest" description="Disordered" evidence="6">
    <location>
        <begin position="155"/>
        <end position="191"/>
    </location>
</feature>
<dbReference type="SMART" id="SM00432">
    <property type="entry name" value="MADS"/>
    <property type="match status" value="1"/>
</dbReference>
<dbReference type="GO" id="GO:0046983">
    <property type="term" value="F:protein dimerization activity"/>
    <property type="evidence" value="ECO:0007669"/>
    <property type="project" value="InterPro"/>
</dbReference>
<dbReference type="AlphaFoldDB" id="A0A368QYR3"/>
<keyword evidence="5" id="KW-0539">Nucleus</keyword>
<dbReference type="CDD" id="cd00265">
    <property type="entry name" value="MADS_MEF2_like"/>
    <property type="match status" value="1"/>
</dbReference>
<dbReference type="InterPro" id="IPR002100">
    <property type="entry name" value="TF_MADSbox"/>
</dbReference>
<dbReference type="PROSITE" id="PS00350">
    <property type="entry name" value="MADS_BOX_1"/>
    <property type="match status" value="1"/>
</dbReference>
<keyword evidence="3" id="KW-0238">DNA-binding</keyword>
<name>A0A368QYR3_SETIT</name>
<evidence type="ECO:0000256" key="4">
    <source>
        <dbReference type="ARBA" id="ARBA00023163"/>
    </source>
</evidence>
<dbReference type="SUPFAM" id="SSF55455">
    <property type="entry name" value="SRF-like"/>
    <property type="match status" value="1"/>
</dbReference>
<evidence type="ECO:0000256" key="2">
    <source>
        <dbReference type="ARBA" id="ARBA00023015"/>
    </source>
</evidence>
<dbReference type="Gene3D" id="3.40.1810.10">
    <property type="entry name" value="Transcription factor, MADS-box"/>
    <property type="match status" value="1"/>
</dbReference>
<reference evidence="9" key="1">
    <citation type="journal article" date="2012" name="Nat. Biotechnol.">
        <title>Reference genome sequence of the model plant Setaria.</title>
        <authorList>
            <person name="Bennetzen J.L."/>
            <person name="Schmutz J."/>
            <person name="Wang H."/>
            <person name="Percifield R."/>
            <person name="Hawkins J."/>
            <person name="Pontaroli A.C."/>
            <person name="Estep M."/>
            <person name="Feng L."/>
            <person name="Vaughn J.N."/>
            <person name="Grimwood J."/>
            <person name="Jenkins J."/>
            <person name="Barry K."/>
            <person name="Lindquist E."/>
            <person name="Hellsten U."/>
            <person name="Deshpande S."/>
            <person name="Wang X."/>
            <person name="Wu X."/>
            <person name="Mitros T."/>
            <person name="Triplett J."/>
            <person name="Yang X."/>
            <person name="Ye C.Y."/>
            <person name="Mauro-Herrera M."/>
            <person name="Wang L."/>
            <person name="Li P."/>
            <person name="Sharma M."/>
            <person name="Sharma R."/>
            <person name="Ronald P.C."/>
            <person name="Panaud O."/>
            <person name="Kellogg E.A."/>
            <person name="Brutnell T.P."/>
            <person name="Doust A.N."/>
            <person name="Tuskan G.A."/>
            <person name="Rokhsar D."/>
            <person name="Devos K.M."/>
        </authorList>
    </citation>
    <scope>NUCLEOTIDE SEQUENCE [LARGE SCALE GENOMIC DNA]</scope>
    <source>
        <strain evidence="9">Yugu1</strain>
    </source>
</reference>
<dbReference type="EMBL" id="CM003531">
    <property type="protein sequence ID" value="RCV23052.1"/>
    <property type="molecule type" value="Genomic_DNA"/>
</dbReference>
<dbReference type="InterPro" id="IPR002487">
    <property type="entry name" value="TF_Kbox"/>
</dbReference>
<dbReference type="PANTHER" id="PTHR48019">
    <property type="entry name" value="SERUM RESPONSE FACTOR HOMOLOG"/>
    <property type="match status" value="1"/>
</dbReference>
<evidence type="ECO:0000259" key="7">
    <source>
        <dbReference type="PROSITE" id="PS50066"/>
    </source>
</evidence>
<evidence type="ECO:0000256" key="1">
    <source>
        <dbReference type="ARBA" id="ARBA00004123"/>
    </source>
</evidence>
<evidence type="ECO:0000256" key="3">
    <source>
        <dbReference type="ARBA" id="ARBA00023125"/>
    </source>
</evidence>
<keyword evidence="2" id="KW-0805">Transcription regulation</keyword>
<dbReference type="OrthoDB" id="1898716at2759"/>
<evidence type="ECO:0000256" key="5">
    <source>
        <dbReference type="ARBA" id="ARBA00023242"/>
    </source>
</evidence>
<evidence type="ECO:0000256" key="6">
    <source>
        <dbReference type="SAM" id="MobiDB-lite"/>
    </source>
</evidence>
<proteinExistence type="predicted"/>
<feature type="domain" description="MADS-box" evidence="7">
    <location>
        <begin position="1"/>
        <end position="61"/>
    </location>
</feature>
<feature type="domain" description="K-box" evidence="8">
    <location>
        <begin position="88"/>
        <end position="181"/>
    </location>
</feature>
<feature type="region of interest" description="Disordered" evidence="6">
    <location>
        <begin position="204"/>
        <end position="238"/>
    </location>
</feature>
<dbReference type="GO" id="GO:0005634">
    <property type="term" value="C:nucleus"/>
    <property type="evidence" value="ECO:0007669"/>
    <property type="project" value="UniProtKB-SubCell"/>
</dbReference>
<dbReference type="Pfam" id="PF00319">
    <property type="entry name" value="SRF-TF"/>
    <property type="match status" value="1"/>
</dbReference>
<dbReference type="GO" id="GO:0000977">
    <property type="term" value="F:RNA polymerase II transcription regulatory region sequence-specific DNA binding"/>
    <property type="evidence" value="ECO:0007669"/>
    <property type="project" value="InterPro"/>
</dbReference>
<dbReference type="PRINTS" id="PR00404">
    <property type="entry name" value="MADSDOMAIN"/>
</dbReference>
<evidence type="ECO:0000259" key="8">
    <source>
        <dbReference type="PROSITE" id="PS51297"/>
    </source>
</evidence>
<dbReference type="PROSITE" id="PS50066">
    <property type="entry name" value="MADS_BOX_2"/>
    <property type="match status" value="1"/>
</dbReference>
<dbReference type="Pfam" id="PF01486">
    <property type="entry name" value="K-box"/>
    <property type="match status" value="1"/>
</dbReference>
<gene>
    <name evidence="9" type="ORF">SETIT_4G268200v2</name>
</gene>
<organism evidence="9">
    <name type="scientific">Setaria italica</name>
    <name type="common">Foxtail millet</name>
    <name type="synonym">Panicum italicum</name>
    <dbReference type="NCBI Taxonomy" id="4555"/>
    <lineage>
        <taxon>Eukaryota</taxon>
        <taxon>Viridiplantae</taxon>
        <taxon>Streptophyta</taxon>
        <taxon>Embryophyta</taxon>
        <taxon>Tracheophyta</taxon>
        <taxon>Spermatophyta</taxon>
        <taxon>Magnoliopsida</taxon>
        <taxon>Liliopsida</taxon>
        <taxon>Poales</taxon>
        <taxon>Poaceae</taxon>
        <taxon>PACMAD clade</taxon>
        <taxon>Panicoideae</taxon>
        <taxon>Panicodae</taxon>
        <taxon>Paniceae</taxon>
        <taxon>Cenchrinae</taxon>
        <taxon>Setaria</taxon>
    </lineage>
</organism>
<dbReference type="InterPro" id="IPR036879">
    <property type="entry name" value="TF_MADSbox_sf"/>
</dbReference>
<dbReference type="PROSITE" id="PS51297">
    <property type="entry name" value="K_BOX"/>
    <property type="match status" value="1"/>
</dbReference>
<dbReference type="GO" id="GO:0045944">
    <property type="term" value="P:positive regulation of transcription by RNA polymerase II"/>
    <property type="evidence" value="ECO:0007669"/>
    <property type="project" value="InterPro"/>
</dbReference>
<dbReference type="InterPro" id="IPR033896">
    <property type="entry name" value="MEF2-like_N"/>
</dbReference>
<accession>A0A368QYR3</accession>
<dbReference type="GO" id="GO:0003700">
    <property type="term" value="F:DNA-binding transcription factor activity"/>
    <property type="evidence" value="ECO:0007669"/>
    <property type="project" value="InterPro"/>
</dbReference>
<evidence type="ECO:0008006" key="10">
    <source>
        <dbReference type="Google" id="ProtNLM"/>
    </source>
</evidence>
<feature type="compositionally biased region" description="Pro residues" evidence="6">
    <location>
        <begin position="228"/>
        <end position="238"/>
    </location>
</feature>
<sequence>MGRGKVELKRIENRVSRQVTFSKRRKGLLKKAHELAVLCDVDVGVVVFSERGKLFEYPDPPASLTDLIRRYEAVNNTQLQETPCTDHQQQMIAEIGRLRREYQQLEANLMAYTGEYLSSVAPVDELDELERQLEMALSKVRARKDELLMNLKDEQQLKINGRGPHDAAATGEEGMEEEMAEPAPAPSPSFAYLLNVNEKSAASTMLQLWPQTDGDDDDVGTAGGGSSSPPPPRGLQLW</sequence>
<protein>
    <recommendedName>
        <fullName evidence="10">MADS-box domain-containing protein</fullName>
    </recommendedName>
</protein>
<keyword evidence="4" id="KW-0804">Transcription</keyword>
<dbReference type="SMR" id="A0A368QYR3"/>
<evidence type="ECO:0000313" key="9">
    <source>
        <dbReference type="EMBL" id="RCV23052.1"/>
    </source>
</evidence>
<dbReference type="InterPro" id="IPR050142">
    <property type="entry name" value="MADS-box/MEF2_TF"/>
</dbReference>